<protein>
    <submittedName>
        <fullName evidence="1">Uncharacterized protein</fullName>
    </submittedName>
</protein>
<name>A0A2U0SI03_9SPHN</name>
<proteinExistence type="predicted"/>
<gene>
    <name evidence="1" type="ORF">DD559_17870</name>
</gene>
<sequence>MPLTLTVTNAGRAAIVNASRDGTSAVRIAAIGVSATAITASAATTTLPDETKRISTIAGDAVAADTIHVTVRDESSSVYSVRSIALYLADGTLFAAYGQSSILVEKSAQAMLLLALDIRFTDIAASALTFGATNFLNPAATTETAGVVELATDAETATGTEDRRAVTPKGLSFSIAARLASWGADIWRASNDGAGSGLDADLLDGQQGSYYANIPARLGYTPANRAGDNFTGAITVTTGGEAVNRMIAGAGSYYGGFSIERPSGRRWLFGMSGAQAESGGNSASDFFINRYADDGAFIDTPFQITRNTGEVRAQANRVWHAGNDGAGSGLDADLLDGRDSSYYGDVVGRLGYTPANRTGEDFTGPVAAATPNTGTSGGFRLKANATSGFAYFQVTNPDATSEWGNLQFTAAGQMRWSGSLLVAGNASRNGALLWDAANDGAGSGLDADLLDGQQGSYYTNIAARLGYTPANRAGDSFTGSLIVSTGGEAVNRMIAGAGSYYGGFSIERPSGRRWLLGMSGAQDESGGNNASDFFINRYADDGAFIDTPFQIARNTGEARLQGGRAWHAGNDGAGSGLDADLLDGRDSSYYADIVARLGYTPARRTGEDFTGPVTAATPNAGSSGGFRLKGNATSGFAYFQVTNPDLSNEWGHFQFSPAGQMRWSGSLLVAGEASRNGARIWDAANDGAGSGLDADLLDGYDGAAYDRVVDQNLSENGGWLLYASGRKETWGWVQVPQDSFASYPLPIAHSEWVHPSLGVSALSGNRDNYQNTGIADIIGSPPTSIQIWNADDRTARVWVRTIGK</sequence>
<dbReference type="OrthoDB" id="6174642at2"/>
<dbReference type="EMBL" id="QENQ01000001">
    <property type="protein sequence ID" value="PVX30966.1"/>
    <property type="molecule type" value="Genomic_DNA"/>
</dbReference>
<evidence type="ECO:0000313" key="1">
    <source>
        <dbReference type="EMBL" id="PVX30966.1"/>
    </source>
</evidence>
<evidence type="ECO:0000313" key="2">
    <source>
        <dbReference type="Proteomes" id="UP000245890"/>
    </source>
</evidence>
<reference evidence="1 2" key="1">
    <citation type="submission" date="2018-05" db="EMBL/GenBank/DDBJ databases">
        <title>Description of Sphingomonas pokkalii sp nov, isolated from the rhizosphere of saline tolerant pokkali rice and its draft genome analysis.</title>
        <authorList>
            <person name="Menon R."/>
            <person name="Kumari S."/>
            <person name="Rameshkumar N."/>
        </authorList>
    </citation>
    <scope>NUCLEOTIDE SEQUENCE [LARGE SCALE GENOMIC DNA]</scope>
    <source>
        <strain evidence="1 2">L3B27</strain>
    </source>
</reference>
<dbReference type="AlphaFoldDB" id="A0A2U0SI03"/>
<organism evidence="1 2">
    <name type="scientific">Sphingomonas pokkalii</name>
    <dbReference type="NCBI Taxonomy" id="2175090"/>
    <lineage>
        <taxon>Bacteria</taxon>
        <taxon>Pseudomonadati</taxon>
        <taxon>Pseudomonadota</taxon>
        <taxon>Alphaproteobacteria</taxon>
        <taxon>Sphingomonadales</taxon>
        <taxon>Sphingomonadaceae</taxon>
        <taxon>Sphingomonas</taxon>
    </lineage>
</organism>
<dbReference type="RefSeq" id="WP_116470360.1">
    <property type="nucleotide sequence ID" value="NZ_QENQ01000001.1"/>
</dbReference>
<dbReference type="Proteomes" id="UP000245890">
    <property type="component" value="Unassembled WGS sequence"/>
</dbReference>
<comment type="caution">
    <text evidence="1">The sequence shown here is derived from an EMBL/GenBank/DDBJ whole genome shotgun (WGS) entry which is preliminary data.</text>
</comment>
<accession>A0A2U0SI03</accession>
<keyword evidence="2" id="KW-1185">Reference proteome</keyword>